<dbReference type="RefSeq" id="WP_078198462.1">
    <property type="nucleotide sequence ID" value="NZ_CP017757.2"/>
</dbReference>
<dbReference type="Proteomes" id="UP000189627">
    <property type="component" value="Chromosome 1"/>
</dbReference>
<dbReference type="NCBIfam" id="TIGR02532">
    <property type="entry name" value="IV_pilin_GFxxxE"/>
    <property type="match status" value="1"/>
</dbReference>
<keyword evidence="4" id="KW-0812">Transmembrane</keyword>
<dbReference type="SUPFAM" id="SSF54523">
    <property type="entry name" value="Pili subunits"/>
    <property type="match status" value="1"/>
</dbReference>
<organism evidence="5 6">
    <name type="scientific">Cupriavidus necator</name>
    <name type="common">Alcaligenes eutrophus</name>
    <name type="synonym">Ralstonia eutropha</name>
    <dbReference type="NCBI Taxonomy" id="106590"/>
    <lineage>
        <taxon>Bacteria</taxon>
        <taxon>Pseudomonadati</taxon>
        <taxon>Pseudomonadota</taxon>
        <taxon>Betaproteobacteria</taxon>
        <taxon>Burkholderiales</taxon>
        <taxon>Burkholderiaceae</taxon>
        <taxon>Cupriavidus</taxon>
    </lineage>
</organism>
<dbReference type="Pfam" id="PF00114">
    <property type="entry name" value="Pilin"/>
    <property type="match status" value="1"/>
</dbReference>
<dbReference type="AlphaFoldDB" id="A0A1U9UJQ6"/>
<accession>A0A1U9UJQ6</accession>
<evidence type="ECO:0000256" key="3">
    <source>
        <dbReference type="RuleBase" id="RU000389"/>
    </source>
</evidence>
<dbReference type="GO" id="GO:0007155">
    <property type="term" value="P:cell adhesion"/>
    <property type="evidence" value="ECO:0007669"/>
    <property type="project" value="InterPro"/>
</dbReference>
<proteinExistence type="inferred from homology"/>
<dbReference type="OrthoDB" id="8607132at2"/>
<feature type="transmembrane region" description="Helical" evidence="4">
    <location>
        <begin position="20"/>
        <end position="40"/>
    </location>
</feature>
<dbReference type="PANTHER" id="PTHR30093:SF34">
    <property type="entry name" value="PREPILIN PEPTIDASE-DEPENDENT PROTEIN D"/>
    <property type="match status" value="1"/>
</dbReference>
<dbReference type="PANTHER" id="PTHR30093">
    <property type="entry name" value="GENERAL SECRETION PATHWAY PROTEIN G"/>
    <property type="match status" value="1"/>
</dbReference>
<evidence type="ECO:0000313" key="5">
    <source>
        <dbReference type="EMBL" id="AQV92924.1"/>
    </source>
</evidence>
<evidence type="ECO:0000256" key="2">
    <source>
        <dbReference type="ARBA" id="ARBA00022481"/>
    </source>
</evidence>
<keyword evidence="3" id="KW-0281">Fimbrium</keyword>
<dbReference type="InterPro" id="IPR001082">
    <property type="entry name" value="Pilin"/>
</dbReference>
<comment type="similarity">
    <text evidence="1 3">Belongs to the N-Me-Phe pilin family.</text>
</comment>
<keyword evidence="4" id="KW-0472">Membrane</keyword>
<sequence length="161" mass="16305">MQRVQLKKLGRRVQKGFTLIELMIVVAIIGILAAIAIPQYSDYTQRSKLSGAVAGISSVKTAIAMCAQTTGQLAGCNTGTNDIPAAIVAGDAGKTISYVDAMSATDGKISLTSTGVDNKAAQMALLLTPALANGVVAWTVTGTGCNTAADTKGRGINCAGS</sequence>
<keyword evidence="4" id="KW-1133">Transmembrane helix</keyword>
<dbReference type="KEGG" id="cuh:BJN34_03330"/>
<dbReference type="InterPro" id="IPR045584">
    <property type="entry name" value="Pilin-like"/>
</dbReference>
<evidence type="ECO:0000256" key="4">
    <source>
        <dbReference type="SAM" id="Phobius"/>
    </source>
</evidence>
<evidence type="ECO:0000256" key="1">
    <source>
        <dbReference type="ARBA" id="ARBA00005233"/>
    </source>
</evidence>
<name>A0A1U9UJQ6_CUPNE</name>
<dbReference type="Gene3D" id="3.30.700.10">
    <property type="entry name" value="Glycoprotein, Type 4 Pilin"/>
    <property type="match status" value="1"/>
</dbReference>
<evidence type="ECO:0000313" key="6">
    <source>
        <dbReference type="Proteomes" id="UP000189627"/>
    </source>
</evidence>
<keyword evidence="2" id="KW-0488">Methylation</keyword>
<reference evidence="6" key="1">
    <citation type="submission" date="2017-02" db="EMBL/GenBank/DDBJ databases">
        <title>Complete genome sequence of Cupriavidus necator strain NH9, a 3-chlorobenzoate degrader.</title>
        <authorList>
            <person name="Moriuchi R."/>
            <person name="Dohra H."/>
            <person name="Ogawa N."/>
        </authorList>
    </citation>
    <scope>NUCLEOTIDE SEQUENCE [LARGE SCALE GENOMIC DNA]</scope>
    <source>
        <strain evidence="6">NH9</strain>
    </source>
</reference>
<dbReference type="GO" id="GO:0009289">
    <property type="term" value="C:pilus"/>
    <property type="evidence" value="ECO:0007669"/>
    <property type="project" value="InterPro"/>
</dbReference>
<dbReference type="EMBL" id="CP017757">
    <property type="protein sequence ID" value="AQV92924.1"/>
    <property type="molecule type" value="Genomic_DNA"/>
</dbReference>
<dbReference type="InterPro" id="IPR012902">
    <property type="entry name" value="N_methyl_site"/>
</dbReference>
<gene>
    <name evidence="5" type="ORF">BJN34_03330</name>
</gene>
<protein>
    <submittedName>
        <fullName evidence="5">Peptidase</fullName>
    </submittedName>
</protein>
<dbReference type="PROSITE" id="PS00409">
    <property type="entry name" value="PROKAR_NTER_METHYL"/>
    <property type="match status" value="1"/>
</dbReference>
<dbReference type="Pfam" id="PF07963">
    <property type="entry name" value="N_methyl"/>
    <property type="match status" value="1"/>
</dbReference>